<comment type="caution">
    <text evidence="4">The sequence shown here is derived from an EMBL/GenBank/DDBJ whole genome shotgun (WGS) entry which is preliminary data.</text>
</comment>
<evidence type="ECO:0000256" key="2">
    <source>
        <dbReference type="ARBA" id="ARBA00023242"/>
    </source>
</evidence>
<dbReference type="EMBL" id="BJWL01000001">
    <property type="protein sequence ID" value="GFY80927.1"/>
    <property type="molecule type" value="Genomic_DNA"/>
</dbReference>
<dbReference type="PROSITE" id="PS51138">
    <property type="entry name" value="ENT"/>
    <property type="match status" value="1"/>
</dbReference>
<dbReference type="InterPro" id="IPR008395">
    <property type="entry name" value="Agenet-like_dom"/>
</dbReference>
<reference evidence="4 5" key="1">
    <citation type="submission" date="2019-07" db="EMBL/GenBank/DDBJ databases">
        <title>De Novo Assembly of kiwifruit Actinidia rufa.</title>
        <authorList>
            <person name="Sugita-Konishi S."/>
            <person name="Sato K."/>
            <person name="Mori E."/>
            <person name="Abe Y."/>
            <person name="Kisaki G."/>
            <person name="Hamano K."/>
            <person name="Suezawa K."/>
            <person name="Otani M."/>
            <person name="Fukuda T."/>
            <person name="Manabe T."/>
            <person name="Gomi K."/>
            <person name="Tabuchi M."/>
            <person name="Akimitsu K."/>
            <person name="Kataoka I."/>
        </authorList>
    </citation>
    <scope>NUCLEOTIDE SEQUENCE [LARGE SCALE GENOMIC DNA]</scope>
    <source>
        <strain evidence="5">cv. Fuchu</strain>
    </source>
</reference>
<sequence length="469" mass="53083">MGRVHGSRRDPRKDRILVERLIKPSILPRLRARRRQHFGSGRADEHSDGGSGEVFCIEIWGENIVIMRFKKGSKVEVLSKNEVPSGSWRCGEIIYGNGHYYTVRYETDHDAIDEAIVGRVSRKSIRPCPPLVSKNWVPGDVVEVFHNSVWKMSTLSRILGRNYFLVRLLGSSHEFKISAFDLRVRQSWQDDKWFVIGKGASNCEDRKHSEWSTLKYSQKLSSQVNAKDTGMKFHVKDESPIVSSRSLKRGFPNYYSQAETLARTAQKFRVIEKECRRNRLLAANPSRLPEMVGSVPFHQDMLGETHMSTSLNYRPIHVTEVHVERKKASEAVGCSDAVSLEPNDADDVSCSVASCSVNSNKSFKFPCDFSRGPVEGTEGNCSDAESVFRSGCEEGNCLLPTQEELETEIHRLELYGYRCTMEALHASGPLSWEQETLVTDLRLSLHISNDEHLMELRNLISTATSMPIS</sequence>
<gene>
    <name evidence="4" type="ORF">Acr_01g0007360</name>
</gene>
<dbReference type="SMART" id="SM00743">
    <property type="entry name" value="Agenet"/>
    <property type="match status" value="2"/>
</dbReference>
<keyword evidence="2" id="KW-0539">Nucleus</keyword>
<accession>A0A7J0E5I9</accession>
<dbReference type="GO" id="GO:0005634">
    <property type="term" value="C:nucleus"/>
    <property type="evidence" value="ECO:0007669"/>
    <property type="project" value="UniProtKB-SubCell"/>
</dbReference>
<keyword evidence="5" id="KW-1185">Reference proteome</keyword>
<feature type="domain" description="ENT" evidence="3">
    <location>
        <begin position="405"/>
        <end position="469"/>
    </location>
</feature>
<dbReference type="Pfam" id="PF03735">
    <property type="entry name" value="ENT"/>
    <property type="match status" value="1"/>
</dbReference>
<dbReference type="SMART" id="SM01191">
    <property type="entry name" value="ENT"/>
    <property type="match status" value="1"/>
</dbReference>
<dbReference type="PANTHER" id="PTHR31917:SF5">
    <property type="entry name" value="OS02G0204500 PROTEIN"/>
    <property type="match status" value="1"/>
</dbReference>
<evidence type="ECO:0000313" key="4">
    <source>
        <dbReference type="EMBL" id="GFY80927.1"/>
    </source>
</evidence>
<name>A0A7J0E5I9_9ERIC</name>
<dbReference type="OrthoDB" id="663550at2759"/>
<dbReference type="Proteomes" id="UP000585474">
    <property type="component" value="Unassembled WGS sequence"/>
</dbReference>
<dbReference type="SUPFAM" id="SSF158639">
    <property type="entry name" value="ENT-like"/>
    <property type="match status" value="1"/>
</dbReference>
<dbReference type="PANTHER" id="PTHR31917">
    <property type="entry name" value="AGENET DOMAIN-CONTAINING PROTEIN-RELATED"/>
    <property type="match status" value="1"/>
</dbReference>
<proteinExistence type="predicted"/>
<evidence type="ECO:0000313" key="5">
    <source>
        <dbReference type="Proteomes" id="UP000585474"/>
    </source>
</evidence>
<dbReference type="InterPro" id="IPR005491">
    <property type="entry name" value="ENT_dom"/>
</dbReference>
<dbReference type="Gene3D" id="1.10.1240.40">
    <property type="entry name" value="ENT domain"/>
    <property type="match status" value="1"/>
</dbReference>
<dbReference type="InterPro" id="IPR036142">
    <property type="entry name" value="ENT_dom-like_sf"/>
</dbReference>
<comment type="subcellular location">
    <subcellularLocation>
        <location evidence="1">Nucleus</location>
    </subcellularLocation>
</comment>
<dbReference type="AlphaFoldDB" id="A0A7J0E5I9"/>
<evidence type="ECO:0000259" key="3">
    <source>
        <dbReference type="PROSITE" id="PS51138"/>
    </source>
</evidence>
<protein>
    <submittedName>
        <fullName evidence="4">Plant tudor-like RNA-binding protein</fullName>
    </submittedName>
</protein>
<dbReference type="InterPro" id="IPR014002">
    <property type="entry name" value="Agenet_dom_plant"/>
</dbReference>
<dbReference type="Pfam" id="PF05641">
    <property type="entry name" value="Agenet"/>
    <property type="match status" value="1"/>
</dbReference>
<organism evidence="4 5">
    <name type="scientific">Actinidia rufa</name>
    <dbReference type="NCBI Taxonomy" id="165716"/>
    <lineage>
        <taxon>Eukaryota</taxon>
        <taxon>Viridiplantae</taxon>
        <taxon>Streptophyta</taxon>
        <taxon>Embryophyta</taxon>
        <taxon>Tracheophyta</taxon>
        <taxon>Spermatophyta</taxon>
        <taxon>Magnoliopsida</taxon>
        <taxon>eudicotyledons</taxon>
        <taxon>Gunneridae</taxon>
        <taxon>Pentapetalae</taxon>
        <taxon>asterids</taxon>
        <taxon>Ericales</taxon>
        <taxon>Actinidiaceae</taxon>
        <taxon>Actinidia</taxon>
    </lineage>
</organism>
<evidence type="ECO:0000256" key="1">
    <source>
        <dbReference type="ARBA" id="ARBA00004123"/>
    </source>
</evidence>